<evidence type="ECO:0000313" key="2">
    <source>
        <dbReference type="EMBL" id="VFK27672.1"/>
    </source>
</evidence>
<dbReference type="Gene3D" id="3.50.30.50">
    <property type="entry name" value="Putative cyclase"/>
    <property type="match status" value="1"/>
</dbReference>
<dbReference type="InterPro" id="IPR037175">
    <property type="entry name" value="KFase_sf"/>
</dbReference>
<dbReference type="EMBL" id="CAADFO010000001">
    <property type="protein sequence ID" value="VFK22076.1"/>
    <property type="molecule type" value="Genomic_DNA"/>
</dbReference>
<dbReference type="GO" id="GO:0004061">
    <property type="term" value="F:arylformamidase activity"/>
    <property type="evidence" value="ECO:0007669"/>
    <property type="project" value="InterPro"/>
</dbReference>
<dbReference type="EMBL" id="CAADFQ010000004">
    <property type="protein sequence ID" value="VFK27672.1"/>
    <property type="molecule type" value="Genomic_DNA"/>
</dbReference>
<evidence type="ECO:0000313" key="3">
    <source>
        <dbReference type="EMBL" id="VFK74384.1"/>
    </source>
</evidence>
<protein>
    <submittedName>
        <fullName evidence="3">Kynurenine formamidase</fullName>
    </submittedName>
</protein>
<proteinExistence type="predicted"/>
<dbReference type="SUPFAM" id="SSF102198">
    <property type="entry name" value="Putative cyclase"/>
    <property type="match status" value="1"/>
</dbReference>
<dbReference type="PANTHER" id="PTHR31118:SF12">
    <property type="entry name" value="CYCLASE-LIKE PROTEIN 2"/>
    <property type="match status" value="1"/>
</dbReference>
<gene>
    <name evidence="1" type="ORF">BECKMB1821G_GA0114241_100132</name>
    <name evidence="3" type="ORF">BECKMB1821H_GA0114242_100432</name>
    <name evidence="2" type="ORF">BECKMB1821I_GA0114274_100432</name>
</gene>
<accession>A0A451B7Y4</accession>
<dbReference type="PANTHER" id="PTHR31118">
    <property type="entry name" value="CYCLASE-LIKE PROTEIN 2"/>
    <property type="match status" value="1"/>
</dbReference>
<dbReference type="EMBL" id="CAADGH010000004">
    <property type="protein sequence ID" value="VFK74384.1"/>
    <property type="molecule type" value="Genomic_DNA"/>
</dbReference>
<dbReference type="GO" id="GO:0019441">
    <property type="term" value="P:L-tryptophan catabolic process to kynurenine"/>
    <property type="evidence" value="ECO:0007669"/>
    <property type="project" value="InterPro"/>
</dbReference>
<organism evidence="3">
    <name type="scientific">Candidatus Kentrum sp. MB</name>
    <dbReference type="NCBI Taxonomy" id="2138164"/>
    <lineage>
        <taxon>Bacteria</taxon>
        <taxon>Pseudomonadati</taxon>
        <taxon>Pseudomonadota</taxon>
        <taxon>Gammaproteobacteria</taxon>
        <taxon>Candidatus Kentrum</taxon>
    </lineage>
</organism>
<dbReference type="Pfam" id="PF04199">
    <property type="entry name" value="Cyclase"/>
    <property type="match status" value="1"/>
</dbReference>
<dbReference type="AlphaFoldDB" id="A0A451B7Y4"/>
<reference evidence="3" key="1">
    <citation type="submission" date="2019-02" db="EMBL/GenBank/DDBJ databases">
        <authorList>
            <person name="Gruber-Vodicka R. H."/>
            <person name="Seah K. B. B."/>
        </authorList>
    </citation>
    <scope>NUCLEOTIDE SEQUENCE</scope>
    <source>
        <strain evidence="1">BECK_BZ197</strain>
        <strain evidence="3">BECK_BZ198</strain>
        <strain evidence="2">BECK_BZ199</strain>
    </source>
</reference>
<dbReference type="InterPro" id="IPR007325">
    <property type="entry name" value="KFase/CYL"/>
</dbReference>
<sequence>MKIGNGFEMKKVMKGLLWGMMVFPILAFSGDFSRGAWIDLTHAFSEASVYWPVSRTFEKTTVFEGDTDKGHYYSAYDFQAAEHGGTHMDAPVHFYKGRNAVHEVPIEQLIGEAAVMDISRQVEKDRDYQFSVQDILAWEKEHGRLPDGVILLINTGLARFYPERKQYMGTDKRGQAGVDELSFPGIHPKAARFLTTQRNIKAVGLDTPSIDYGKSKRFESHVILCDKNVPGFENVANLDKLPAKGATVFALPMKIKGGSGAPLRIVAFVPDPA</sequence>
<evidence type="ECO:0000313" key="1">
    <source>
        <dbReference type="EMBL" id="VFK22076.1"/>
    </source>
</evidence>
<name>A0A451B7Y4_9GAMM</name>